<proteinExistence type="predicted"/>
<dbReference type="Pfam" id="PF09860">
    <property type="entry name" value="DUF2087"/>
    <property type="match status" value="1"/>
</dbReference>
<accession>A0A6M4A7U3</accession>
<evidence type="ECO:0000313" key="2">
    <source>
        <dbReference type="EMBL" id="QJQ06800.1"/>
    </source>
</evidence>
<name>A0A6M4A7U3_9BURK</name>
<organism evidence="2 3">
    <name type="scientific">Undibacterium piscinae</name>
    <dbReference type="NCBI Taxonomy" id="2495591"/>
    <lineage>
        <taxon>Bacteria</taxon>
        <taxon>Pseudomonadati</taxon>
        <taxon>Pseudomonadota</taxon>
        <taxon>Betaproteobacteria</taxon>
        <taxon>Burkholderiales</taxon>
        <taxon>Oxalobacteraceae</taxon>
        <taxon>Undibacterium</taxon>
    </lineage>
</organism>
<protein>
    <submittedName>
        <fullName evidence="2">DUF2087 domain-containing protein</fullName>
    </submittedName>
</protein>
<dbReference type="Proteomes" id="UP000274350">
    <property type="component" value="Chromosome"/>
</dbReference>
<keyword evidence="3" id="KW-1185">Reference proteome</keyword>
<evidence type="ECO:0000313" key="3">
    <source>
        <dbReference type="Proteomes" id="UP000274350"/>
    </source>
</evidence>
<dbReference type="EMBL" id="CP051152">
    <property type="protein sequence ID" value="QJQ06800.1"/>
    <property type="molecule type" value="Genomic_DNA"/>
</dbReference>
<dbReference type="InterPro" id="IPR018656">
    <property type="entry name" value="DUF2087"/>
</dbReference>
<reference evidence="2 3" key="1">
    <citation type="journal article" date="2019" name="Int. J. Syst. Evol. Microbiol.">
        <title>Undibacterium piscinae sp. nov., isolated from Korean shiner intestine.</title>
        <authorList>
            <person name="Lee S.Y."/>
            <person name="Kang W."/>
            <person name="Kim P.S."/>
            <person name="Kim H.S."/>
            <person name="Sung H."/>
            <person name="Shin N.R."/>
            <person name="Whon T.W."/>
            <person name="Yun J.H."/>
            <person name="Lee J.Y."/>
            <person name="Lee J.Y."/>
            <person name="Jung M.J."/>
            <person name="Jeong Y.S."/>
            <person name="Tak E.J."/>
            <person name="Han J.E."/>
            <person name="Hyun D.W."/>
            <person name="Kang M.S."/>
            <person name="Lee K.E."/>
            <person name="Lee B.H."/>
            <person name="Bae J.W."/>
        </authorList>
    </citation>
    <scope>NUCLEOTIDE SEQUENCE [LARGE SCALE GENOMIC DNA]</scope>
    <source>
        <strain evidence="2 3">S11R28</strain>
    </source>
</reference>
<gene>
    <name evidence="2" type="ORF">EJG51_014220</name>
</gene>
<evidence type="ECO:0000259" key="1">
    <source>
        <dbReference type="Pfam" id="PF09860"/>
    </source>
</evidence>
<feature type="domain" description="DUF2087" evidence="1">
    <location>
        <begin position="207"/>
        <end position="273"/>
    </location>
</feature>
<dbReference type="KEGG" id="upi:EJG51_014220"/>
<sequence>MFSPVSELKTRARLLLNSLRSNSPAVILRSTRIAKQQGWSLPDEWSLRHALNIVASEAGFTHWEHARQMLEGNAPAPQDMGTFWYDKQAHGFTNHWFASYTEATAQLRLHPDSYLLPYKNQFFIAELPCIEQLGLGAQPALWQAISHDLVATYGTAAWYALCELRFKATRTEILPTPADSQTDAHAEDISEPEFSRRVLDTFVENGRLNKIPQMRKKRLVVLQWLVAQLERGRRYEEKEINTFLLQFHEDFATLRREFIACKLMARDNAVYWRC</sequence>
<dbReference type="OrthoDB" id="8480925at2"/>
<dbReference type="AlphaFoldDB" id="A0A6M4A7U3"/>